<dbReference type="RefSeq" id="WP_204009802.1">
    <property type="nucleotide sequence ID" value="NZ_BOPG01000093.1"/>
</dbReference>
<keyword evidence="4" id="KW-1185">Reference proteome</keyword>
<evidence type="ECO:0000256" key="1">
    <source>
        <dbReference type="SAM" id="MobiDB-lite"/>
    </source>
</evidence>
<dbReference type="AlphaFoldDB" id="A0A8J3ZK26"/>
<reference evidence="3" key="1">
    <citation type="submission" date="2021-01" db="EMBL/GenBank/DDBJ databases">
        <title>Whole genome shotgun sequence of Virgisporangium aurantiacum NBRC 16421.</title>
        <authorList>
            <person name="Komaki H."/>
            <person name="Tamura T."/>
        </authorList>
    </citation>
    <scope>NUCLEOTIDE SEQUENCE</scope>
    <source>
        <strain evidence="3">NBRC 16421</strain>
    </source>
</reference>
<sequence>MTTNLEEHLAAGMRQEMRTVTLTDDVLGRARRRYRRRAAMVRLGYGLGVIGVAGALVAGLTLNGDSLNGGTAEKAPPIARADTPALRLANAATASDGVSYRIRFTSRGWAIEDGKRTGPGTPTVTEGAFDPRTTTGYARTVVEYGIFTELLINGTRYQGTEPRPDGKTPTGDHEPYSVYGQHPGTFDRLDWGLYQMPVLGATAADPTALLKALRDADATITENPDGTLHFKYINGESVYNGDITLDGNGRIAKVAIAGTWESTIKGRLDKSESEMTIEFSDYGLPVTAERPAKVVPFK</sequence>
<dbReference type="EMBL" id="BOPG01000093">
    <property type="protein sequence ID" value="GIJ63405.1"/>
    <property type="molecule type" value="Genomic_DNA"/>
</dbReference>
<dbReference type="Proteomes" id="UP000612585">
    <property type="component" value="Unassembled WGS sequence"/>
</dbReference>
<evidence type="ECO:0000313" key="3">
    <source>
        <dbReference type="EMBL" id="GIJ63405.1"/>
    </source>
</evidence>
<keyword evidence="2" id="KW-0472">Membrane</keyword>
<keyword evidence="2" id="KW-1133">Transmembrane helix</keyword>
<keyword evidence="2" id="KW-0812">Transmembrane</keyword>
<organism evidence="3 4">
    <name type="scientific">Virgisporangium aurantiacum</name>
    <dbReference type="NCBI Taxonomy" id="175570"/>
    <lineage>
        <taxon>Bacteria</taxon>
        <taxon>Bacillati</taxon>
        <taxon>Actinomycetota</taxon>
        <taxon>Actinomycetes</taxon>
        <taxon>Micromonosporales</taxon>
        <taxon>Micromonosporaceae</taxon>
        <taxon>Virgisporangium</taxon>
    </lineage>
</organism>
<accession>A0A8J3ZK26</accession>
<gene>
    <name evidence="3" type="ORF">Vau01_109210</name>
</gene>
<protein>
    <submittedName>
        <fullName evidence="3">Uncharacterized protein</fullName>
    </submittedName>
</protein>
<evidence type="ECO:0000313" key="4">
    <source>
        <dbReference type="Proteomes" id="UP000612585"/>
    </source>
</evidence>
<feature type="region of interest" description="Disordered" evidence="1">
    <location>
        <begin position="155"/>
        <end position="179"/>
    </location>
</feature>
<feature type="transmembrane region" description="Helical" evidence="2">
    <location>
        <begin position="39"/>
        <end position="62"/>
    </location>
</feature>
<proteinExistence type="predicted"/>
<evidence type="ECO:0000256" key="2">
    <source>
        <dbReference type="SAM" id="Phobius"/>
    </source>
</evidence>
<feature type="compositionally biased region" description="Basic and acidic residues" evidence="1">
    <location>
        <begin position="162"/>
        <end position="175"/>
    </location>
</feature>
<comment type="caution">
    <text evidence="3">The sequence shown here is derived from an EMBL/GenBank/DDBJ whole genome shotgun (WGS) entry which is preliminary data.</text>
</comment>
<name>A0A8J3ZK26_9ACTN</name>